<evidence type="ECO:0000256" key="12">
    <source>
        <dbReference type="ARBA" id="ARBA00023136"/>
    </source>
</evidence>
<evidence type="ECO:0000256" key="1">
    <source>
        <dbReference type="ARBA" id="ARBA00004429"/>
    </source>
</evidence>
<evidence type="ECO:0000256" key="16">
    <source>
        <dbReference type="RuleBase" id="RU362098"/>
    </source>
</evidence>
<feature type="transmembrane region" description="Helical" evidence="16">
    <location>
        <begin position="338"/>
        <end position="355"/>
    </location>
</feature>
<evidence type="ECO:0000256" key="14">
    <source>
        <dbReference type="PIRSR" id="PIRSR603373-1"/>
    </source>
</evidence>
<comment type="function">
    <text evidence="16">Probable transporter of a GTP-driven Fe(2+) uptake system.</text>
</comment>
<evidence type="ECO:0000256" key="3">
    <source>
        <dbReference type="ARBA" id="ARBA00022475"/>
    </source>
</evidence>
<dbReference type="SUPFAM" id="SSF52540">
    <property type="entry name" value="P-loop containing nucleoside triphosphate hydrolases"/>
    <property type="match status" value="1"/>
</dbReference>
<protein>
    <recommendedName>
        <fullName evidence="13 16">Ferrous iron transport protein B</fullName>
    </recommendedName>
</protein>
<keyword evidence="6 16" id="KW-0812">Transmembrane</keyword>
<evidence type="ECO:0000256" key="2">
    <source>
        <dbReference type="ARBA" id="ARBA00022448"/>
    </source>
</evidence>
<reference evidence="18 19" key="1">
    <citation type="submission" date="2017-12" db="EMBL/GenBank/DDBJ databases">
        <title>Anaerobic carbon monoxide metabolism by Pleomorphomonas carboxyditropha sp. nov., a new mesophilic hydrogenogenic carboxidotroph.</title>
        <authorList>
            <person name="Esquivel-Elizondo S."/>
            <person name="Krajmalnik-Brown R."/>
        </authorList>
    </citation>
    <scope>NUCLEOTIDE SEQUENCE [LARGE SCALE GENOMIC DNA]</scope>
    <source>
        <strain evidence="18 19">R5-392</strain>
    </source>
</reference>
<dbReference type="GO" id="GO:0015093">
    <property type="term" value="F:ferrous iron transmembrane transporter activity"/>
    <property type="evidence" value="ECO:0007669"/>
    <property type="project" value="UniProtKB-UniRule"/>
</dbReference>
<keyword evidence="12 16" id="KW-0472">Membrane</keyword>
<feature type="transmembrane region" description="Helical" evidence="16">
    <location>
        <begin position="764"/>
        <end position="783"/>
    </location>
</feature>
<feature type="transmembrane region" description="Helical" evidence="16">
    <location>
        <begin position="450"/>
        <end position="472"/>
    </location>
</feature>
<dbReference type="InterPro" id="IPR027417">
    <property type="entry name" value="P-loop_NTPase"/>
</dbReference>
<keyword evidence="8 16" id="KW-1133">Transmembrane helix</keyword>
<evidence type="ECO:0000256" key="5">
    <source>
        <dbReference type="ARBA" id="ARBA00022519"/>
    </source>
</evidence>
<dbReference type="InterPro" id="IPR003373">
    <property type="entry name" value="Fe2_transport_prot-B"/>
</dbReference>
<comment type="similarity">
    <text evidence="16">Belongs to the TRAFAC class TrmE-Era-EngA-EngB-Septin-like GTPase superfamily. FeoB GTPase (TC 9.A.8) family.</text>
</comment>
<keyword evidence="11 14" id="KW-0342">GTP-binding</keyword>
<keyword evidence="4 16" id="KW-0410">Iron transport</keyword>
<feature type="binding site" evidence="14">
    <location>
        <begin position="122"/>
        <end position="125"/>
    </location>
    <ligand>
        <name>GTP</name>
        <dbReference type="ChEBI" id="CHEBI:37565"/>
        <label>1</label>
    </ligand>
</feature>
<feature type="binding site" evidence="15">
    <location>
        <position position="27"/>
    </location>
    <ligand>
        <name>Mg(2+)</name>
        <dbReference type="ChEBI" id="CHEBI:18420"/>
        <label>2</label>
    </ligand>
</feature>
<keyword evidence="2 16" id="KW-0813">Transport</keyword>
<keyword evidence="19" id="KW-1185">Reference proteome</keyword>
<dbReference type="Gene3D" id="3.40.50.300">
    <property type="entry name" value="P-loop containing nucleotide triphosphate hydrolases"/>
    <property type="match status" value="1"/>
</dbReference>
<name>A0A1I4SPW8_9HYPH</name>
<dbReference type="Pfam" id="PF07664">
    <property type="entry name" value="FeoB_C"/>
    <property type="match status" value="1"/>
</dbReference>
<dbReference type="InterPro" id="IPR041069">
    <property type="entry name" value="FeoB_Cyto"/>
</dbReference>
<keyword evidence="7 14" id="KW-0547">Nucleotide-binding</keyword>
<evidence type="ECO:0000256" key="8">
    <source>
        <dbReference type="ARBA" id="ARBA00022989"/>
    </source>
</evidence>
<evidence type="ECO:0000256" key="4">
    <source>
        <dbReference type="ARBA" id="ARBA00022496"/>
    </source>
</evidence>
<feature type="transmembrane region" description="Helical" evidence="16">
    <location>
        <begin position="307"/>
        <end position="332"/>
    </location>
</feature>
<keyword evidence="9 16" id="KW-0408">Iron</keyword>
<dbReference type="EMBL" id="PJNW01000011">
    <property type="protein sequence ID" value="PKR88440.1"/>
    <property type="molecule type" value="Genomic_DNA"/>
</dbReference>
<dbReference type="NCBIfam" id="TIGR00231">
    <property type="entry name" value="small_GTP"/>
    <property type="match status" value="1"/>
</dbReference>
<dbReference type="CDD" id="cd01879">
    <property type="entry name" value="FeoB"/>
    <property type="match status" value="1"/>
</dbReference>
<dbReference type="InterPro" id="IPR005225">
    <property type="entry name" value="Small_GTP-bd"/>
</dbReference>
<feature type="binding site" evidence="15">
    <location>
        <position position="25"/>
    </location>
    <ligand>
        <name>Mg(2+)</name>
        <dbReference type="ChEBI" id="CHEBI:18420"/>
        <label>2</label>
    </ligand>
</feature>
<feature type="binding site" evidence="14">
    <location>
        <begin position="59"/>
        <end position="62"/>
    </location>
    <ligand>
        <name>GTP</name>
        <dbReference type="ChEBI" id="CHEBI:37565"/>
        <label>1</label>
    </ligand>
</feature>
<evidence type="ECO:0000256" key="10">
    <source>
        <dbReference type="ARBA" id="ARBA00023065"/>
    </source>
</evidence>
<evidence type="ECO:0000313" key="18">
    <source>
        <dbReference type="EMBL" id="PKR88440.1"/>
    </source>
</evidence>
<dbReference type="NCBIfam" id="TIGR00437">
    <property type="entry name" value="feoB"/>
    <property type="match status" value="1"/>
</dbReference>
<dbReference type="PROSITE" id="PS51711">
    <property type="entry name" value="G_FEOB"/>
    <property type="match status" value="1"/>
</dbReference>
<gene>
    <name evidence="18" type="ORF">CXZ10_13590</name>
</gene>
<dbReference type="Pfam" id="PF02421">
    <property type="entry name" value="FeoB_N"/>
    <property type="match status" value="1"/>
</dbReference>
<dbReference type="Pfam" id="PF07670">
    <property type="entry name" value="Gate"/>
    <property type="match status" value="2"/>
</dbReference>
<feature type="transmembrane region" description="Helical" evidence="16">
    <location>
        <begin position="418"/>
        <end position="438"/>
    </location>
</feature>
<feature type="binding site" evidence="14">
    <location>
        <begin position="13"/>
        <end position="20"/>
    </location>
    <ligand>
        <name>GTP</name>
        <dbReference type="ChEBI" id="CHEBI:37565"/>
        <label>1</label>
    </ligand>
</feature>
<proteinExistence type="inferred from homology"/>
<dbReference type="InterPro" id="IPR050860">
    <property type="entry name" value="FeoB_GTPase"/>
</dbReference>
<evidence type="ECO:0000256" key="7">
    <source>
        <dbReference type="ARBA" id="ARBA00022741"/>
    </source>
</evidence>
<keyword evidence="15" id="KW-0460">Magnesium</keyword>
<dbReference type="NCBIfam" id="NF007105">
    <property type="entry name" value="PRK09554.1"/>
    <property type="match status" value="1"/>
</dbReference>
<accession>A0A1I4SPW8</accession>
<dbReference type="InterPro" id="IPR030389">
    <property type="entry name" value="G_FEOB_dom"/>
</dbReference>
<feature type="binding site" evidence="15">
    <location>
        <position position="28"/>
    </location>
    <ligand>
        <name>Mg(2+)</name>
        <dbReference type="ChEBI" id="CHEBI:18420"/>
        <label>2</label>
    </ligand>
</feature>
<dbReference type="GO" id="GO:0005886">
    <property type="term" value="C:plasma membrane"/>
    <property type="evidence" value="ECO:0007669"/>
    <property type="project" value="UniProtKB-SubCell"/>
</dbReference>
<dbReference type="OrthoDB" id="9809127at2"/>
<keyword evidence="5" id="KW-0997">Cell inner membrane</keyword>
<comment type="caution">
    <text evidence="18">The sequence shown here is derived from an EMBL/GenBank/DDBJ whole genome shotgun (WGS) entry which is preliminary data.</text>
</comment>
<evidence type="ECO:0000256" key="11">
    <source>
        <dbReference type="ARBA" id="ARBA00023134"/>
    </source>
</evidence>
<evidence type="ECO:0000313" key="19">
    <source>
        <dbReference type="Proteomes" id="UP000233491"/>
    </source>
</evidence>
<keyword evidence="15" id="KW-0479">Metal-binding</keyword>
<feature type="transmembrane region" description="Helical" evidence="16">
    <location>
        <begin position="701"/>
        <end position="720"/>
    </location>
</feature>
<feature type="binding site" evidence="15">
    <location>
        <position position="24"/>
    </location>
    <ligand>
        <name>Mg(2+)</name>
        <dbReference type="ChEBI" id="CHEBI:18420"/>
        <label>2</label>
    </ligand>
</feature>
<dbReference type="PANTHER" id="PTHR43185">
    <property type="entry name" value="FERROUS IRON TRANSPORT PROTEIN B"/>
    <property type="match status" value="1"/>
</dbReference>
<dbReference type="PRINTS" id="PR00326">
    <property type="entry name" value="GTP1OBG"/>
</dbReference>
<dbReference type="PANTHER" id="PTHR43185:SF1">
    <property type="entry name" value="FE(2+) TRANSPORTER FEOB"/>
    <property type="match status" value="1"/>
</dbReference>
<dbReference type="AlphaFoldDB" id="A0A1I4SPW8"/>
<dbReference type="RefSeq" id="WP_101289894.1">
    <property type="nucleotide sequence ID" value="NZ_FOUQ01000004.1"/>
</dbReference>
<dbReference type="InterPro" id="IPR011640">
    <property type="entry name" value="Fe2_transport_prot_B_C"/>
</dbReference>
<dbReference type="InterPro" id="IPR011642">
    <property type="entry name" value="Gate_dom"/>
</dbReference>
<keyword evidence="10" id="KW-0406">Ion transport</keyword>
<keyword evidence="3" id="KW-1003">Cell membrane</keyword>
<evidence type="ECO:0000256" key="6">
    <source>
        <dbReference type="ARBA" id="ARBA00022692"/>
    </source>
</evidence>
<evidence type="ECO:0000256" key="13">
    <source>
        <dbReference type="NCBIfam" id="TIGR00437"/>
    </source>
</evidence>
<dbReference type="Gene3D" id="1.10.287.1770">
    <property type="match status" value="1"/>
</dbReference>
<dbReference type="Proteomes" id="UP000233491">
    <property type="component" value="Unassembled WGS sequence"/>
</dbReference>
<sequence length="796" mass="84162">MAADTPLVVAVVGNPNCGKSTLFNALTGSTQKVGNWPGVTVEKRVGRFVLDGQPVDVVDLPGVYLIGSADAGSQDERVARDFVMSGEADLVLNIVDASNLERNLYLTTQLIELGVPMLVVLNMMDMAKADGVEIDIDALSKRLGCPVVPTIATRGLGRREHAHHSGHHHGHHGRRSALKAEIVAAARAGLRPIARPEQDPAVTAAVTVLAPLVADAARAAKADPDWVALKLIEGDTLAETIAGPSLVADIDRARAAIEAATGEDADIVIADGRYRFIGELMAGVFRRTQRLSASLSQMIDRVVLNRVLGVPIFLFAMYLMFLFTISVGGAFIDFFDQAFGAVFVDGLGELLAALGTPPIIEAALVGFGSGIQTVSTFVPIIACLFLFLSFLEDSGYMARAAFVMDRAMRAIGLPGKSFVPLIVGFGCNVPAIMATRTLESRRDRIMTSLMAPFMSCGARLPVFALFAAAFFPVSGQNIVFGLYIVGLAFAVLTGLVLKSTLLDGEPTRFVMELPPYHIPTIRSVAVQAWQRLREFILRAGQVIVPIVMVLSFLSAIGTDGSVDRDNTRGSVLAVVSQELVPVFEPMGVTRDNWPAAVGLFTGIFAKEAVIGTLNALYEQVGVEGAAPAAAPAEEELSLGDKLLGALETIPENLGALGGSLVDPLGLDVGYVDDSAAAAEQLEVSGSVFGAMQSHFGGTAAAFAYMLLILLYTPCVAALGAMRHEIGGKWTAFATVWTTVVGYLAAVSFYQAATFAAHPASSTRWLLITATIFVAGIAVMWMAGRARGRSFAAQPAE</sequence>
<evidence type="ECO:0000256" key="9">
    <source>
        <dbReference type="ARBA" id="ARBA00023004"/>
    </source>
</evidence>
<feature type="transmembrane region" description="Helical" evidence="16">
    <location>
        <begin position="535"/>
        <end position="556"/>
    </location>
</feature>
<evidence type="ECO:0000259" key="17">
    <source>
        <dbReference type="PROSITE" id="PS51711"/>
    </source>
</evidence>
<feature type="binding site" evidence="14">
    <location>
        <begin position="38"/>
        <end position="42"/>
    </location>
    <ligand>
        <name>GTP</name>
        <dbReference type="ChEBI" id="CHEBI:37565"/>
        <label>1</label>
    </ligand>
</feature>
<dbReference type="GO" id="GO:0046872">
    <property type="term" value="F:metal ion binding"/>
    <property type="evidence" value="ECO:0007669"/>
    <property type="project" value="UniProtKB-KW"/>
</dbReference>
<dbReference type="InterPro" id="IPR006073">
    <property type="entry name" value="GTP-bd"/>
</dbReference>
<evidence type="ECO:0000256" key="15">
    <source>
        <dbReference type="PIRSR" id="PIRSR603373-2"/>
    </source>
</evidence>
<feature type="transmembrane region" description="Helical" evidence="16">
    <location>
        <begin position="362"/>
        <end position="388"/>
    </location>
</feature>
<organism evidence="18 19">
    <name type="scientific">Pleomorphomonas diazotrophica</name>
    <dbReference type="NCBI Taxonomy" id="1166257"/>
    <lineage>
        <taxon>Bacteria</taxon>
        <taxon>Pseudomonadati</taxon>
        <taxon>Pseudomonadota</taxon>
        <taxon>Alphaproteobacteria</taxon>
        <taxon>Hyphomicrobiales</taxon>
        <taxon>Pleomorphomonadaceae</taxon>
        <taxon>Pleomorphomonas</taxon>
    </lineage>
</organism>
<feature type="transmembrane region" description="Helical" evidence="16">
    <location>
        <begin position="478"/>
        <end position="497"/>
    </location>
</feature>
<feature type="transmembrane region" description="Helical" evidence="16">
    <location>
        <begin position="732"/>
        <end position="752"/>
    </location>
</feature>
<dbReference type="Pfam" id="PF17910">
    <property type="entry name" value="FeoB_Cyto"/>
    <property type="match status" value="1"/>
</dbReference>
<feature type="domain" description="FeoB-type G" evidence="17">
    <location>
        <begin position="6"/>
        <end position="188"/>
    </location>
</feature>
<dbReference type="FunFam" id="3.40.50.300:FF:000426">
    <property type="entry name" value="Ferrous iron transport protein B"/>
    <property type="match status" value="1"/>
</dbReference>
<comment type="subcellular location">
    <subcellularLocation>
        <location evidence="1 16">Cell inner membrane</location>
        <topology evidence="1 16">Multi-pass membrane protein</topology>
    </subcellularLocation>
</comment>
<dbReference type="GO" id="GO:0005525">
    <property type="term" value="F:GTP binding"/>
    <property type="evidence" value="ECO:0007669"/>
    <property type="project" value="UniProtKB-KW"/>
</dbReference>